<dbReference type="EMBL" id="CADCVA010000003">
    <property type="protein sequence ID" value="CAA9397516.1"/>
    <property type="molecule type" value="Genomic_DNA"/>
</dbReference>
<organism evidence="2">
    <name type="scientific">uncultured Rubrobacteraceae bacterium</name>
    <dbReference type="NCBI Taxonomy" id="349277"/>
    <lineage>
        <taxon>Bacteria</taxon>
        <taxon>Bacillati</taxon>
        <taxon>Actinomycetota</taxon>
        <taxon>Rubrobacteria</taxon>
        <taxon>Rubrobacterales</taxon>
        <taxon>Rubrobacteraceae</taxon>
        <taxon>environmental samples</taxon>
    </lineage>
</organism>
<sequence length="98" mass="11666">MRRRLVFRPEADLEINEAAEWYEAHGQGLAVEFLRVLDACIESIRRDPLLYPSVHGEARRAMLRRFPYSVIYAIREDEIIIIACFHGRRDPKLWQDRL</sequence>
<evidence type="ECO:0008006" key="3">
    <source>
        <dbReference type="Google" id="ProtNLM"/>
    </source>
</evidence>
<accession>A0A6J4NWS4</accession>
<evidence type="ECO:0000256" key="1">
    <source>
        <dbReference type="ARBA" id="ARBA00022649"/>
    </source>
</evidence>
<name>A0A6J4NWS4_9ACTN</name>
<evidence type="ECO:0000313" key="2">
    <source>
        <dbReference type="EMBL" id="CAA9397516.1"/>
    </source>
</evidence>
<dbReference type="Gene3D" id="3.30.2310.20">
    <property type="entry name" value="RelE-like"/>
    <property type="match status" value="1"/>
</dbReference>
<dbReference type="InterPro" id="IPR007712">
    <property type="entry name" value="RelE/ParE_toxin"/>
</dbReference>
<dbReference type="AlphaFoldDB" id="A0A6J4NWS4"/>
<dbReference type="Pfam" id="PF05016">
    <property type="entry name" value="ParE_toxin"/>
    <property type="match status" value="1"/>
</dbReference>
<reference evidence="2" key="1">
    <citation type="submission" date="2020-02" db="EMBL/GenBank/DDBJ databases">
        <authorList>
            <person name="Meier V. D."/>
        </authorList>
    </citation>
    <scope>NUCLEOTIDE SEQUENCE</scope>
    <source>
        <strain evidence="2">AVDCRST_MAG82</strain>
    </source>
</reference>
<dbReference type="InterPro" id="IPR035093">
    <property type="entry name" value="RelE/ParE_toxin_dom_sf"/>
</dbReference>
<proteinExistence type="predicted"/>
<protein>
    <recommendedName>
        <fullName evidence="3">Death on curing protein, Doc toxin</fullName>
    </recommendedName>
</protein>
<keyword evidence="1" id="KW-1277">Toxin-antitoxin system</keyword>
<gene>
    <name evidence="2" type="ORF">AVDCRST_MAG82-22</name>
</gene>